<organism evidence="2 3">
    <name type="scientific">Bradyrhizobium denitrificans</name>
    <dbReference type="NCBI Taxonomy" id="2734912"/>
    <lineage>
        <taxon>Bacteria</taxon>
        <taxon>Pseudomonadati</taxon>
        <taxon>Pseudomonadota</taxon>
        <taxon>Alphaproteobacteria</taxon>
        <taxon>Hyphomicrobiales</taxon>
        <taxon>Nitrobacteraceae</taxon>
        <taxon>Bradyrhizobium</taxon>
    </lineage>
</organism>
<proteinExistence type="predicted"/>
<accession>A0ABS5GDL2</accession>
<name>A0ABS5GDL2_9BRAD</name>
<sequence>MKVRIVVLRRLAAALPPLLLACGLARADDPKLALIDMTAGDLARQGIATRELRMRAFPNSCAVAGNANLSVSNELLQHFRSRGFSLESLCLGLSSQVHYDPETGKQLPLANLVELGQRGRETVIPLNLPDCFRHAVAHLDCDSKYDTWEFVRLEPRDDPRSFARKFDTMVRRHLERTGISGVFHVPDLGQGMFTSSYEWLLASPALPRGYGYALHGSEGDDPEMETVDLSTYRKKADVGNLWNEQ</sequence>
<feature type="chain" id="PRO_5045245977" evidence="1">
    <location>
        <begin position="28"/>
        <end position="245"/>
    </location>
</feature>
<evidence type="ECO:0000313" key="3">
    <source>
        <dbReference type="Proteomes" id="UP001314635"/>
    </source>
</evidence>
<evidence type="ECO:0000256" key="1">
    <source>
        <dbReference type="SAM" id="SignalP"/>
    </source>
</evidence>
<gene>
    <name evidence="2" type="ORF">JQ619_26765</name>
</gene>
<reference evidence="3" key="1">
    <citation type="journal article" date="2021" name="ISME J.">
        <title>Evolutionary origin and ecological implication of a unique nif island in free-living Bradyrhizobium lineages.</title>
        <authorList>
            <person name="Tao J."/>
        </authorList>
    </citation>
    <scope>NUCLEOTIDE SEQUENCE [LARGE SCALE GENOMIC DNA]</scope>
    <source>
        <strain evidence="3">SZCCT0094</strain>
    </source>
</reference>
<keyword evidence="1" id="KW-0732">Signal</keyword>
<protein>
    <submittedName>
        <fullName evidence="2">Uncharacterized protein</fullName>
    </submittedName>
</protein>
<keyword evidence="3" id="KW-1185">Reference proteome</keyword>
<dbReference type="PROSITE" id="PS51257">
    <property type="entry name" value="PROKAR_LIPOPROTEIN"/>
    <property type="match status" value="1"/>
</dbReference>
<comment type="caution">
    <text evidence="2">The sequence shown here is derived from an EMBL/GenBank/DDBJ whole genome shotgun (WGS) entry which is preliminary data.</text>
</comment>
<dbReference type="RefSeq" id="WP_172236302.1">
    <property type="nucleotide sequence ID" value="NZ_JABFDP010000007.1"/>
</dbReference>
<dbReference type="EMBL" id="JAFCLK010000029">
    <property type="protein sequence ID" value="MBR1139364.1"/>
    <property type="molecule type" value="Genomic_DNA"/>
</dbReference>
<feature type="signal peptide" evidence="1">
    <location>
        <begin position="1"/>
        <end position="27"/>
    </location>
</feature>
<evidence type="ECO:0000313" key="2">
    <source>
        <dbReference type="EMBL" id="MBR1139364.1"/>
    </source>
</evidence>
<dbReference type="Proteomes" id="UP001314635">
    <property type="component" value="Unassembled WGS sequence"/>
</dbReference>